<evidence type="ECO:0000313" key="1">
    <source>
        <dbReference type="EMBL" id="QDV04859.1"/>
    </source>
</evidence>
<proteinExistence type="predicted"/>
<dbReference type="AlphaFoldDB" id="A0A518EL87"/>
<evidence type="ECO:0000313" key="2">
    <source>
        <dbReference type="Proteomes" id="UP000320390"/>
    </source>
</evidence>
<dbReference type="OrthoDB" id="9796589at2"/>
<dbReference type="Proteomes" id="UP000320390">
    <property type="component" value="Chromosome"/>
</dbReference>
<dbReference type="RefSeq" id="WP_145194297.1">
    <property type="nucleotide sequence ID" value="NZ_CP036434.1"/>
</dbReference>
<protein>
    <submittedName>
        <fullName evidence="1">Uncharacterized protein</fullName>
    </submittedName>
</protein>
<name>A0A518EL87_9BACT</name>
<organism evidence="1 2">
    <name type="scientific">Saltatorellus ferox</name>
    <dbReference type="NCBI Taxonomy" id="2528018"/>
    <lineage>
        <taxon>Bacteria</taxon>
        <taxon>Pseudomonadati</taxon>
        <taxon>Planctomycetota</taxon>
        <taxon>Planctomycetia</taxon>
        <taxon>Planctomycetia incertae sedis</taxon>
        <taxon>Saltatorellus</taxon>
    </lineage>
</organism>
<reference evidence="1 2" key="1">
    <citation type="submission" date="2019-02" db="EMBL/GenBank/DDBJ databases">
        <title>Deep-cultivation of Planctomycetes and their phenomic and genomic characterization uncovers novel biology.</title>
        <authorList>
            <person name="Wiegand S."/>
            <person name="Jogler M."/>
            <person name="Boedeker C."/>
            <person name="Pinto D."/>
            <person name="Vollmers J."/>
            <person name="Rivas-Marin E."/>
            <person name="Kohn T."/>
            <person name="Peeters S.H."/>
            <person name="Heuer A."/>
            <person name="Rast P."/>
            <person name="Oberbeckmann S."/>
            <person name="Bunk B."/>
            <person name="Jeske O."/>
            <person name="Meyerdierks A."/>
            <person name="Storesund J.E."/>
            <person name="Kallscheuer N."/>
            <person name="Luecker S."/>
            <person name="Lage O.M."/>
            <person name="Pohl T."/>
            <person name="Merkel B.J."/>
            <person name="Hornburger P."/>
            <person name="Mueller R.-W."/>
            <person name="Bruemmer F."/>
            <person name="Labrenz M."/>
            <person name="Spormann A.M."/>
            <person name="Op den Camp H."/>
            <person name="Overmann J."/>
            <person name="Amann R."/>
            <person name="Jetten M.S.M."/>
            <person name="Mascher T."/>
            <person name="Medema M.H."/>
            <person name="Devos D.P."/>
            <person name="Kaster A.-K."/>
            <person name="Ovreas L."/>
            <person name="Rohde M."/>
            <person name="Galperin M.Y."/>
            <person name="Jogler C."/>
        </authorList>
    </citation>
    <scope>NUCLEOTIDE SEQUENCE [LARGE SCALE GENOMIC DNA]</scope>
    <source>
        <strain evidence="1 2">Poly30</strain>
    </source>
</reference>
<dbReference type="EMBL" id="CP036434">
    <property type="protein sequence ID" value="QDV04859.1"/>
    <property type="molecule type" value="Genomic_DNA"/>
</dbReference>
<gene>
    <name evidence="1" type="ORF">Poly30_03530</name>
</gene>
<sequence length="227" mass="24557">MLIKQEGRWCVVCAISSFEDEVRVATKNCLETLLRRAQAIQRELQAEHLTFSGILPGVMEKNDVPHDGQEAQTTVLVVADAIAKVSAQVGHDEDTPVILLGASGYIGTRLKVQLQGREVHAVDPKSNQSTLPESLRGQCALLVNVASRRALAGHLSALWEGLVLLNEVYPEPSRKERLELRRMGIPAFHVVGVEATAFPPFPGAYRGGAPCCAAIPSPGLRAVIQEL</sequence>
<keyword evidence="2" id="KW-1185">Reference proteome</keyword>
<accession>A0A518EL87</accession>